<evidence type="ECO:0000256" key="8">
    <source>
        <dbReference type="ARBA" id="ARBA00022741"/>
    </source>
</evidence>
<feature type="region of interest" description="Disordered" evidence="12">
    <location>
        <begin position="776"/>
        <end position="867"/>
    </location>
</feature>
<feature type="signal peptide" evidence="13">
    <location>
        <begin position="1"/>
        <end position="17"/>
    </location>
</feature>
<comment type="similarity">
    <text evidence="3">Belongs to the protein kinase superfamily. Ser/Thr protein kinase family.</text>
</comment>
<dbReference type="GeneID" id="17353196"/>
<evidence type="ECO:0000256" key="11">
    <source>
        <dbReference type="PROSITE-ProRule" id="PRU10141"/>
    </source>
</evidence>
<evidence type="ECO:0000256" key="6">
    <source>
        <dbReference type="ARBA" id="ARBA00022679"/>
    </source>
</evidence>
<dbReference type="InterPro" id="IPR013210">
    <property type="entry name" value="LRR_N_plant-typ"/>
</dbReference>
<comment type="subcellular location">
    <subcellularLocation>
        <location evidence="2">Cytoplasm</location>
        <location evidence="2">Cytoskeleton</location>
        <location evidence="2">Cilium axoneme</location>
    </subcellularLocation>
    <subcellularLocation>
        <location evidence="1">Membrane</location>
    </subcellularLocation>
</comment>
<keyword evidence="6" id="KW-0808">Transferase</keyword>
<keyword evidence="9" id="KW-0418">Kinase</keyword>
<dbReference type="Gene3D" id="1.10.510.10">
    <property type="entry name" value="Transferase(Phosphotransferase) domain 1"/>
    <property type="match status" value="1"/>
</dbReference>
<dbReference type="PANTHER" id="PTHR48056">
    <property type="entry name" value="LRR RECEPTOR-LIKE SERINE/THREONINE-PROTEIN KINASE-RELATED"/>
    <property type="match status" value="1"/>
</dbReference>
<dbReference type="Proteomes" id="UP000008141">
    <property type="component" value="Unassembled WGS sequence"/>
</dbReference>
<proteinExistence type="inferred from homology"/>
<keyword evidence="16" id="KW-1185">Reference proteome</keyword>
<evidence type="ECO:0000256" key="10">
    <source>
        <dbReference type="ARBA" id="ARBA00022840"/>
    </source>
</evidence>
<name>E1ZKM3_CHLVA</name>
<dbReference type="InterPro" id="IPR011009">
    <property type="entry name" value="Kinase-like_dom_sf"/>
</dbReference>
<evidence type="ECO:0000313" key="16">
    <source>
        <dbReference type="Proteomes" id="UP000008141"/>
    </source>
</evidence>
<dbReference type="InParanoid" id="E1ZKM3"/>
<dbReference type="PRINTS" id="PR00109">
    <property type="entry name" value="TYRKINASE"/>
</dbReference>
<dbReference type="GO" id="GO:0005930">
    <property type="term" value="C:axoneme"/>
    <property type="evidence" value="ECO:0007669"/>
    <property type="project" value="UniProtKB-SubCell"/>
</dbReference>
<dbReference type="eggNOG" id="ENOG502QUMP">
    <property type="taxonomic scope" value="Eukaryota"/>
</dbReference>
<gene>
    <name evidence="15" type="ORF">CHLNCDRAFT_136568</name>
</gene>
<dbReference type="InterPro" id="IPR008271">
    <property type="entry name" value="Ser/Thr_kinase_AS"/>
</dbReference>
<dbReference type="PROSITE" id="PS50011">
    <property type="entry name" value="PROTEIN_KINASE_DOM"/>
    <property type="match status" value="1"/>
</dbReference>
<dbReference type="InterPro" id="IPR050647">
    <property type="entry name" value="Plant_LRR-RLKs"/>
</dbReference>
<dbReference type="PANTHER" id="PTHR48056:SF81">
    <property type="entry name" value="RECEPTOR PROTEIN-TYROSINE KINASE CEPR1"/>
    <property type="match status" value="1"/>
</dbReference>
<dbReference type="SUPFAM" id="SSF56112">
    <property type="entry name" value="Protein kinase-like (PK-like)"/>
    <property type="match status" value="1"/>
</dbReference>
<keyword evidence="5" id="KW-0433">Leucine-rich repeat</keyword>
<evidence type="ECO:0000256" key="3">
    <source>
        <dbReference type="ARBA" id="ARBA00008684"/>
    </source>
</evidence>
<dbReference type="OMA" id="IEANAMP"/>
<evidence type="ECO:0000256" key="13">
    <source>
        <dbReference type="SAM" id="SignalP"/>
    </source>
</evidence>
<keyword evidence="8 11" id="KW-0547">Nucleotide-binding</keyword>
<dbReference type="Pfam" id="PF00560">
    <property type="entry name" value="LRR_1"/>
    <property type="match status" value="1"/>
</dbReference>
<evidence type="ECO:0000259" key="14">
    <source>
        <dbReference type="PROSITE" id="PS50011"/>
    </source>
</evidence>
<keyword evidence="4" id="KW-0723">Serine/threonine-protein kinase</keyword>
<feature type="region of interest" description="Disordered" evidence="12">
    <location>
        <begin position="438"/>
        <end position="468"/>
    </location>
</feature>
<dbReference type="InterPro" id="IPR001611">
    <property type="entry name" value="Leu-rich_rpt"/>
</dbReference>
<feature type="chain" id="PRO_5003156297" description="Protein kinase domain-containing protein" evidence="13">
    <location>
        <begin position="18"/>
        <end position="867"/>
    </location>
</feature>
<keyword evidence="13" id="KW-0732">Signal</keyword>
<dbReference type="InterPro" id="IPR000719">
    <property type="entry name" value="Prot_kinase_dom"/>
</dbReference>
<dbReference type="AlphaFoldDB" id="E1ZKM3"/>
<evidence type="ECO:0000256" key="5">
    <source>
        <dbReference type="ARBA" id="ARBA00022614"/>
    </source>
</evidence>
<keyword evidence="7" id="KW-0677">Repeat</keyword>
<evidence type="ECO:0000256" key="2">
    <source>
        <dbReference type="ARBA" id="ARBA00004430"/>
    </source>
</evidence>
<dbReference type="PROSITE" id="PS00107">
    <property type="entry name" value="PROTEIN_KINASE_ATP"/>
    <property type="match status" value="1"/>
</dbReference>
<dbReference type="PROSITE" id="PS00108">
    <property type="entry name" value="PROTEIN_KINASE_ST"/>
    <property type="match status" value="1"/>
</dbReference>
<dbReference type="KEGG" id="cvr:CHLNCDRAFT_136568"/>
<evidence type="ECO:0000256" key="7">
    <source>
        <dbReference type="ARBA" id="ARBA00022737"/>
    </source>
</evidence>
<dbReference type="STRING" id="554065.E1ZKM3"/>
<evidence type="ECO:0000313" key="15">
    <source>
        <dbReference type="EMBL" id="EFN53718.1"/>
    </source>
</evidence>
<evidence type="ECO:0000256" key="1">
    <source>
        <dbReference type="ARBA" id="ARBA00004370"/>
    </source>
</evidence>
<keyword evidence="10 11" id="KW-0067">ATP-binding</keyword>
<dbReference type="SMART" id="SM00220">
    <property type="entry name" value="S_TKc"/>
    <property type="match status" value="1"/>
</dbReference>
<reference evidence="15 16" key="1">
    <citation type="journal article" date="2010" name="Plant Cell">
        <title>The Chlorella variabilis NC64A genome reveals adaptation to photosymbiosis, coevolution with viruses, and cryptic sex.</title>
        <authorList>
            <person name="Blanc G."/>
            <person name="Duncan G."/>
            <person name="Agarkova I."/>
            <person name="Borodovsky M."/>
            <person name="Gurnon J."/>
            <person name="Kuo A."/>
            <person name="Lindquist E."/>
            <person name="Lucas S."/>
            <person name="Pangilinan J."/>
            <person name="Polle J."/>
            <person name="Salamov A."/>
            <person name="Terry A."/>
            <person name="Yamada T."/>
            <person name="Dunigan D.D."/>
            <person name="Grigoriev I.V."/>
            <person name="Claverie J.M."/>
            <person name="Van Etten J.L."/>
        </authorList>
    </citation>
    <scope>NUCLEOTIDE SEQUENCE [LARGE SCALE GENOMIC DNA]</scope>
    <source>
        <strain evidence="15 16">NC64A</strain>
    </source>
</reference>
<dbReference type="InterPro" id="IPR017441">
    <property type="entry name" value="Protein_kinase_ATP_BS"/>
</dbReference>
<dbReference type="OrthoDB" id="4062651at2759"/>
<feature type="domain" description="Protein kinase" evidence="14">
    <location>
        <begin position="494"/>
        <end position="743"/>
    </location>
</feature>
<dbReference type="GO" id="GO:0005524">
    <property type="term" value="F:ATP binding"/>
    <property type="evidence" value="ECO:0007669"/>
    <property type="project" value="UniProtKB-UniRule"/>
</dbReference>
<feature type="compositionally biased region" description="Low complexity" evidence="12">
    <location>
        <begin position="843"/>
        <end position="867"/>
    </location>
</feature>
<dbReference type="GO" id="GO:0004674">
    <property type="term" value="F:protein serine/threonine kinase activity"/>
    <property type="evidence" value="ECO:0007669"/>
    <property type="project" value="UniProtKB-KW"/>
</dbReference>
<dbReference type="EMBL" id="GL433850">
    <property type="protein sequence ID" value="EFN53718.1"/>
    <property type="molecule type" value="Genomic_DNA"/>
</dbReference>
<evidence type="ECO:0000256" key="4">
    <source>
        <dbReference type="ARBA" id="ARBA00022527"/>
    </source>
</evidence>
<dbReference type="GO" id="GO:0016020">
    <property type="term" value="C:membrane"/>
    <property type="evidence" value="ECO:0007669"/>
    <property type="project" value="UniProtKB-SubCell"/>
</dbReference>
<feature type="compositionally biased region" description="Low complexity" evidence="12">
    <location>
        <begin position="809"/>
        <end position="823"/>
    </location>
</feature>
<feature type="binding site" evidence="11">
    <location>
        <position position="522"/>
    </location>
    <ligand>
        <name>ATP</name>
        <dbReference type="ChEBI" id="CHEBI:30616"/>
    </ligand>
</feature>
<dbReference type="Pfam" id="PF08263">
    <property type="entry name" value="LRRNT_2"/>
    <property type="match status" value="1"/>
</dbReference>
<dbReference type="Gene3D" id="3.80.10.10">
    <property type="entry name" value="Ribonuclease Inhibitor"/>
    <property type="match status" value="2"/>
</dbReference>
<dbReference type="CDD" id="cd13999">
    <property type="entry name" value="STKc_MAP3K-like"/>
    <property type="match status" value="1"/>
</dbReference>
<protein>
    <recommendedName>
        <fullName evidence="14">Protein kinase domain-containing protein</fullName>
    </recommendedName>
</protein>
<dbReference type="RefSeq" id="XP_005845820.1">
    <property type="nucleotide sequence ID" value="XM_005845758.1"/>
</dbReference>
<evidence type="ECO:0000256" key="9">
    <source>
        <dbReference type="ARBA" id="ARBA00022777"/>
    </source>
</evidence>
<sequence length="867" mass="91221">MTLALVALLLLALHGEAMDASATGAATESEADLLLTFKAGITNWDEAAAARGLQGWTQCTDDPDCLPLCNWSGVECNPYLSQAGNFVTALRLPCRGSCTVPFRGQLTSGLHRLQHIAYLYLDGNELSGPLPLEWGEPRSFRALLELNLNDNQLTGNMPDVWSVGPAFETLADLQLAGNRLSGPFPAGNFANNQMSGPLPSYVNGMITMSIVRLENNLFTGTLPSDWGTQGYFWNSSYNATQALEYLTLHGNLLTGTLPPEWGEPGSFTVLKQLTLSDNPGLNGTLPAAWGAANDSLPQLQDLNVSNTGLTIYGNDLSGTIPASWSELANLQDIIVQPGNPDLCPTAPAGAPFQVCAAEDVLCLDTLASDTAACAALPPSGSSDGGSSFPVAAVAVPVAVAGVVAADPETGLFYPASGKPSPQLPSSAGSAAAIVAQPSAGATSDKLQPSGRTSMEGGGASSDSTPCLSAKEQSVLQLSDWEIRPEEIEILRRPDGADWQLGSGGFGTVYKAMRNGVQPVAVKALGSVNSEVLKSMTDEDFVQEISILRACRDTNILQFQGACFKDQRTLLVTEYMEGGNLTHNLRGKKVSWYRKGKKIALDVARALVYLHSRRILHLDIKSANVLLTRDGTAKVGDVGMAKIMAGDYVSGVVGTLAWSAPELLMGQRCGAKADVYSFGVVLWEICTGKLPVRGQLRDPKVPEECPAEVVQLMYRCLSPDPALRPTSTELVERLIEANAMPPQLEVLQSVGSGAALSSPSALATPFGAFGPSSGNAPLTKSSSALEESLVTELTEELSREGVHSPHGPLSGASSGTGRSQGSRSGRSRREKDSSGSLQRRLVLTSSSGSRSSPFTRFTSPPAPATTGS</sequence>
<dbReference type="InterPro" id="IPR001245">
    <property type="entry name" value="Ser-Thr/Tyr_kinase_cat_dom"/>
</dbReference>
<organism evidence="16">
    <name type="scientific">Chlorella variabilis</name>
    <name type="common">Green alga</name>
    <dbReference type="NCBI Taxonomy" id="554065"/>
    <lineage>
        <taxon>Eukaryota</taxon>
        <taxon>Viridiplantae</taxon>
        <taxon>Chlorophyta</taxon>
        <taxon>core chlorophytes</taxon>
        <taxon>Trebouxiophyceae</taxon>
        <taxon>Chlorellales</taxon>
        <taxon>Chlorellaceae</taxon>
        <taxon>Chlorella clade</taxon>
        <taxon>Chlorella</taxon>
    </lineage>
</organism>
<feature type="compositionally biased region" description="Polar residues" evidence="12">
    <location>
        <begin position="439"/>
        <end position="452"/>
    </location>
</feature>
<feature type="compositionally biased region" description="Low complexity" evidence="12">
    <location>
        <begin position="780"/>
        <end position="791"/>
    </location>
</feature>
<dbReference type="Pfam" id="PF00069">
    <property type="entry name" value="Pkinase"/>
    <property type="match status" value="1"/>
</dbReference>
<evidence type="ECO:0000256" key="12">
    <source>
        <dbReference type="SAM" id="MobiDB-lite"/>
    </source>
</evidence>
<accession>E1ZKM3</accession>
<dbReference type="SUPFAM" id="SSF52047">
    <property type="entry name" value="RNI-like"/>
    <property type="match status" value="1"/>
</dbReference>
<dbReference type="InterPro" id="IPR032675">
    <property type="entry name" value="LRR_dom_sf"/>
</dbReference>